<evidence type="ECO:0000313" key="2">
    <source>
        <dbReference type="EMBL" id="GAA0648820.1"/>
    </source>
</evidence>
<dbReference type="AlphaFoldDB" id="A0AAV3T1U7"/>
<evidence type="ECO:0000256" key="1">
    <source>
        <dbReference type="SAM" id="MobiDB-lite"/>
    </source>
</evidence>
<feature type="compositionally biased region" description="Acidic residues" evidence="1">
    <location>
        <begin position="1"/>
        <end position="12"/>
    </location>
</feature>
<proteinExistence type="predicted"/>
<dbReference type="Proteomes" id="UP001500194">
    <property type="component" value="Unassembled WGS sequence"/>
</dbReference>
<gene>
    <name evidence="2" type="ORF">GCM10009019_09290</name>
</gene>
<evidence type="ECO:0000313" key="3">
    <source>
        <dbReference type="Proteomes" id="UP001500194"/>
    </source>
</evidence>
<keyword evidence="3" id="KW-1185">Reference proteome</keyword>
<comment type="caution">
    <text evidence="2">The sequence shown here is derived from an EMBL/GenBank/DDBJ whole genome shotgun (WGS) entry which is preliminary data.</text>
</comment>
<organism evidence="2 3">
    <name type="scientific">Salarchaeum japonicum</name>
    <dbReference type="NCBI Taxonomy" id="555573"/>
    <lineage>
        <taxon>Archaea</taxon>
        <taxon>Methanobacteriati</taxon>
        <taxon>Methanobacteriota</taxon>
        <taxon>Stenosarchaea group</taxon>
        <taxon>Halobacteria</taxon>
        <taxon>Halobacteriales</taxon>
        <taxon>Halobacteriaceae</taxon>
    </lineage>
</organism>
<name>A0AAV3T1U7_9EURY</name>
<sequence length="61" mass="6476">MTHDDLEQEWDTVDGPSPDTSPELDGLTIGDRVVVYEGESGSDTRLSVDAAAVITDPDAVD</sequence>
<feature type="region of interest" description="Disordered" evidence="1">
    <location>
        <begin position="1"/>
        <end position="28"/>
    </location>
</feature>
<accession>A0AAV3T1U7</accession>
<dbReference type="GeneID" id="68571945"/>
<protein>
    <submittedName>
        <fullName evidence="2">Uncharacterized protein</fullName>
    </submittedName>
</protein>
<dbReference type="RefSeq" id="WP_227261366.1">
    <property type="nucleotide sequence ID" value="NZ_BAAADU010000002.1"/>
</dbReference>
<dbReference type="EMBL" id="BAAADU010000002">
    <property type="protein sequence ID" value="GAA0648820.1"/>
    <property type="molecule type" value="Genomic_DNA"/>
</dbReference>
<reference evidence="2 3" key="1">
    <citation type="journal article" date="2019" name="Int. J. Syst. Evol. Microbiol.">
        <title>The Global Catalogue of Microorganisms (GCM) 10K type strain sequencing project: providing services to taxonomists for standard genome sequencing and annotation.</title>
        <authorList>
            <consortium name="The Broad Institute Genomics Platform"/>
            <consortium name="The Broad Institute Genome Sequencing Center for Infectious Disease"/>
            <person name="Wu L."/>
            <person name="Ma J."/>
        </authorList>
    </citation>
    <scope>NUCLEOTIDE SEQUENCE [LARGE SCALE GENOMIC DNA]</scope>
    <source>
        <strain evidence="2 3">JCM 16327</strain>
    </source>
</reference>